<organism evidence="1 2">
    <name type="scientific">Vermiconidia calcicola</name>
    <dbReference type="NCBI Taxonomy" id="1690605"/>
    <lineage>
        <taxon>Eukaryota</taxon>
        <taxon>Fungi</taxon>
        <taxon>Dikarya</taxon>
        <taxon>Ascomycota</taxon>
        <taxon>Pezizomycotina</taxon>
        <taxon>Dothideomycetes</taxon>
        <taxon>Dothideomycetidae</taxon>
        <taxon>Mycosphaerellales</taxon>
        <taxon>Extremaceae</taxon>
        <taxon>Vermiconidia</taxon>
    </lineage>
</organism>
<accession>A0ACC3NLH8</accession>
<keyword evidence="2" id="KW-1185">Reference proteome</keyword>
<evidence type="ECO:0000313" key="1">
    <source>
        <dbReference type="EMBL" id="KAK3718473.1"/>
    </source>
</evidence>
<dbReference type="Proteomes" id="UP001281147">
    <property type="component" value="Unassembled WGS sequence"/>
</dbReference>
<protein>
    <submittedName>
        <fullName evidence="1">Uncharacterized protein</fullName>
    </submittedName>
</protein>
<comment type="caution">
    <text evidence="1">The sequence shown here is derived from an EMBL/GenBank/DDBJ whole genome shotgun (WGS) entry which is preliminary data.</text>
</comment>
<evidence type="ECO:0000313" key="2">
    <source>
        <dbReference type="Proteomes" id="UP001281147"/>
    </source>
</evidence>
<dbReference type="EMBL" id="JAUTXU010000031">
    <property type="protein sequence ID" value="KAK3718473.1"/>
    <property type="molecule type" value="Genomic_DNA"/>
</dbReference>
<gene>
    <name evidence="1" type="ORF">LTR37_004977</name>
</gene>
<name>A0ACC3NLH8_9PEZI</name>
<proteinExistence type="predicted"/>
<reference evidence="1" key="1">
    <citation type="submission" date="2023-07" db="EMBL/GenBank/DDBJ databases">
        <title>Black Yeasts Isolated from many extreme environments.</title>
        <authorList>
            <person name="Coleine C."/>
            <person name="Stajich J.E."/>
            <person name="Selbmann L."/>
        </authorList>
    </citation>
    <scope>NUCLEOTIDE SEQUENCE</scope>
    <source>
        <strain evidence="1">CCFEE 5714</strain>
    </source>
</reference>
<sequence length="171" mass="18969">MSMQAEPPPYAAPTPTHRSILDLRAQIIANGSVMKPRINSERPSDDHIELIVGKTPAPTSNLQQPNRTHWTDEKQAMSSVRDGNTAPTTTAGSASSATREGKHYAVLMRRSRGSRSINVIMKGEPKDTVEEALEWMLERTEMLMHDLYNTTETGHAQVTSILDLSRIYANT</sequence>